<protein>
    <submittedName>
        <fullName evidence="2">Uncharacterized protein</fullName>
    </submittedName>
</protein>
<keyword evidence="1" id="KW-0472">Membrane</keyword>
<accession>A0A2T1LS02</accession>
<reference evidence="2 3" key="1">
    <citation type="submission" date="2018-03" db="EMBL/GenBank/DDBJ databases">
        <title>The ancient ancestry and fast evolution of plastids.</title>
        <authorList>
            <person name="Moore K.R."/>
            <person name="Magnabosco C."/>
            <person name="Momper L."/>
            <person name="Gold D.A."/>
            <person name="Bosak T."/>
            <person name="Fournier G.P."/>
        </authorList>
    </citation>
    <scope>NUCLEOTIDE SEQUENCE [LARGE SCALE GENOMIC DNA]</scope>
    <source>
        <strain evidence="2 3">CCALA 016</strain>
    </source>
</reference>
<dbReference type="EMBL" id="PXOH01000041">
    <property type="protein sequence ID" value="PSF31740.1"/>
    <property type="molecule type" value="Genomic_DNA"/>
</dbReference>
<evidence type="ECO:0000313" key="3">
    <source>
        <dbReference type="Proteomes" id="UP000239001"/>
    </source>
</evidence>
<keyword evidence="1" id="KW-0812">Transmembrane</keyword>
<feature type="transmembrane region" description="Helical" evidence="1">
    <location>
        <begin position="40"/>
        <end position="59"/>
    </location>
</feature>
<keyword evidence="3" id="KW-1185">Reference proteome</keyword>
<evidence type="ECO:0000256" key="1">
    <source>
        <dbReference type="SAM" id="Phobius"/>
    </source>
</evidence>
<dbReference type="AlphaFoldDB" id="A0A2T1LS02"/>
<proteinExistence type="predicted"/>
<reference evidence="2 3" key="2">
    <citation type="submission" date="2018-03" db="EMBL/GenBank/DDBJ databases">
        <authorList>
            <person name="Keele B.F."/>
        </authorList>
    </citation>
    <scope>NUCLEOTIDE SEQUENCE [LARGE SCALE GENOMIC DNA]</scope>
    <source>
        <strain evidence="2 3">CCALA 016</strain>
    </source>
</reference>
<comment type="caution">
    <text evidence="2">The sequence shown here is derived from an EMBL/GenBank/DDBJ whole genome shotgun (WGS) entry which is preliminary data.</text>
</comment>
<feature type="transmembrane region" description="Helical" evidence="1">
    <location>
        <begin position="15"/>
        <end position="34"/>
    </location>
</feature>
<gene>
    <name evidence="2" type="ORF">C7H19_22200</name>
</gene>
<sequence>MASRFRQDVDQIEQFLSWAITGVSSFLSITLLFFETEEGLIFSALLATVAIVICPRIQLSQWIKLAVVLIVYVGIFL</sequence>
<name>A0A2T1LS02_9CHRO</name>
<keyword evidence="1" id="KW-1133">Transmembrane helix</keyword>
<evidence type="ECO:0000313" key="2">
    <source>
        <dbReference type="EMBL" id="PSF31740.1"/>
    </source>
</evidence>
<organism evidence="2 3">
    <name type="scientific">Aphanothece hegewaldii CCALA 016</name>
    <dbReference type="NCBI Taxonomy" id="2107694"/>
    <lineage>
        <taxon>Bacteria</taxon>
        <taxon>Bacillati</taxon>
        <taxon>Cyanobacteriota</taxon>
        <taxon>Cyanophyceae</taxon>
        <taxon>Oscillatoriophycideae</taxon>
        <taxon>Chroococcales</taxon>
        <taxon>Aphanothecaceae</taxon>
        <taxon>Aphanothece</taxon>
    </lineage>
</organism>
<dbReference type="Proteomes" id="UP000239001">
    <property type="component" value="Unassembled WGS sequence"/>
</dbReference>